<organism evidence="1">
    <name type="scientific">marine sediment metagenome</name>
    <dbReference type="NCBI Taxonomy" id="412755"/>
    <lineage>
        <taxon>unclassified sequences</taxon>
        <taxon>metagenomes</taxon>
        <taxon>ecological metagenomes</taxon>
    </lineage>
</organism>
<protein>
    <submittedName>
        <fullName evidence="1">Uncharacterized protein</fullName>
    </submittedName>
</protein>
<dbReference type="EMBL" id="LAZR01000264">
    <property type="protein sequence ID" value="KKN78368.1"/>
    <property type="molecule type" value="Genomic_DNA"/>
</dbReference>
<sequence>MSLQKIQLILAEHPETQLAYLFGSRAQAQFTVPMLESCQWKCPANVTDLIADLDLQNIVALNLSRANQMCIKS</sequence>
<dbReference type="AlphaFoldDB" id="A0A0F9WIW6"/>
<comment type="caution">
    <text evidence="1">The sequence shown here is derived from an EMBL/GenBank/DDBJ whole genome shotgun (WGS) entry which is preliminary data.</text>
</comment>
<accession>A0A0F9WIW6</accession>
<evidence type="ECO:0000313" key="1">
    <source>
        <dbReference type="EMBL" id="KKN78368.1"/>
    </source>
</evidence>
<name>A0A0F9WIW6_9ZZZZ</name>
<gene>
    <name evidence="1" type="ORF">LCGC14_0350900</name>
</gene>
<reference evidence="1" key="1">
    <citation type="journal article" date="2015" name="Nature">
        <title>Complex archaea that bridge the gap between prokaryotes and eukaryotes.</title>
        <authorList>
            <person name="Spang A."/>
            <person name="Saw J.H."/>
            <person name="Jorgensen S.L."/>
            <person name="Zaremba-Niedzwiedzka K."/>
            <person name="Martijn J."/>
            <person name="Lind A.E."/>
            <person name="van Eijk R."/>
            <person name="Schleper C."/>
            <person name="Guy L."/>
            <person name="Ettema T.J."/>
        </authorList>
    </citation>
    <scope>NUCLEOTIDE SEQUENCE</scope>
</reference>
<proteinExistence type="predicted"/>